<dbReference type="InterPro" id="IPR058240">
    <property type="entry name" value="rSAM_sf"/>
</dbReference>
<protein>
    <submittedName>
        <fullName evidence="8">Uncharacterized protein</fullName>
    </submittedName>
</protein>
<dbReference type="EMBL" id="MGDD01000032">
    <property type="protein sequence ID" value="OGL48718.1"/>
    <property type="molecule type" value="Genomic_DNA"/>
</dbReference>
<dbReference type="PANTHER" id="PTHR43409:SF16">
    <property type="entry name" value="SLR0320 PROTEIN"/>
    <property type="match status" value="1"/>
</dbReference>
<dbReference type="PROSITE" id="PS51332">
    <property type="entry name" value="B12_BINDING"/>
    <property type="match status" value="1"/>
</dbReference>
<dbReference type="PROSITE" id="PS51918">
    <property type="entry name" value="RADICAL_SAM"/>
    <property type="match status" value="1"/>
</dbReference>
<dbReference type="InterPro" id="IPR051198">
    <property type="entry name" value="BchE-like"/>
</dbReference>
<dbReference type="GO" id="GO:0003824">
    <property type="term" value="F:catalytic activity"/>
    <property type="evidence" value="ECO:0007669"/>
    <property type="project" value="InterPro"/>
</dbReference>
<evidence type="ECO:0000256" key="1">
    <source>
        <dbReference type="ARBA" id="ARBA00001966"/>
    </source>
</evidence>
<evidence type="ECO:0000256" key="5">
    <source>
        <dbReference type="ARBA" id="ARBA00023014"/>
    </source>
</evidence>
<accession>A0A1F7S628</accession>
<reference evidence="8 9" key="1">
    <citation type="journal article" date="2016" name="Nat. Commun.">
        <title>Thousands of microbial genomes shed light on interconnected biogeochemical processes in an aquifer system.</title>
        <authorList>
            <person name="Anantharaman K."/>
            <person name="Brown C.T."/>
            <person name="Hug L.A."/>
            <person name="Sharon I."/>
            <person name="Castelle C.J."/>
            <person name="Probst A.J."/>
            <person name="Thomas B.C."/>
            <person name="Singh A."/>
            <person name="Wilkins M.J."/>
            <person name="Karaoz U."/>
            <person name="Brodie E.L."/>
            <person name="Williams K.H."/>
            <person name="Hubbard S.S."/>
            <person name="Banfield J.F."/>
        </authorList>
    </citation>
    <scope>NUCLEOTIDE SEQUENCE [LARGE SCALE GENOMIC DNA]</scope>
</reference>
<dbReference type="Pfam" id="PF04055">
    <property type="entry name" value="Radical_SAM"/>
    <property type="match status" value="1"/>
</dbReference>
<keyword evidence="4" id="KW-0408">Iron</keyword>
<evidence type="ECO:0000256" key="4">
    <source>
        <dbReference type="ARBA" id="ARBA00023004"/>
    </source>
</evidence>
<name>A0A1F7S628_9BACT</name>
<dbReference type="PANTHER" id="PTHR43409">
    <property type="entry name" value="ANAEROBIC MAGNESIUM-PROTOPORPHYRIN IX MONOMETHYL ESTER CYCLASE-RELATED"/>
    <property type="match status" value="1"/>
</dbReference>
<dbReference type="SFLD" id="SFLDG01123">
    <property type="entry name" value="methyltransferase_(Class_B)"/>
    <property type="match status" value="1"/>
</dbReference>
<dbReference type="GO" id="GO:0051539">
    <property type="term" value="F:4 iron, 4 sulfur cluster binding"/>
    <property type="evidence" value="ECO:0007669"/>
    <property type="project" value="UniProtKB-KW"/>
</dbReference>
<dbReference type="CDD" id="cd02068">
    <property type="entry name" value="radical_SAM_B12_BD"/>
    <property type="match status" value="1"/>
</dbReference>
<dbReference type="Proteomes" id="UP000179266">
    <property type="component" value="Unassembled WGS sequence"/>
</dbReference>
<dbReference type="SMART" id="SM00729">
    <property type="entry name" value="Elp3"/>
    <property type="match status" value="1"/>
</dbReference>
<proteinExistence type="predicted"/>
<keyword evidence="2" id="KW-0949">S-adenosyl-L-methionine</keyword>
<evidence type="ECO:0000313" key="8">
    <source>
        <dbReference type="EMBL" id="OGL48718.1"/>
    </source>
</evidence>
<dbReference type="CDD" id="cd01335">
    <property type="entry name" value="Radical_SAM"/>
    <property type="match status" value="1"/>
</dbReference>
<dbReference type="SUPFAM" id="SSF52242">
    <property type="entry name" value="Cobalamin (vitamin B12)-binding domain"/>
    <property type="match status" value="1"/>
</dbReference>
<dbReference type="SFLD" id="SFLDG01082">
    <property type="entry name" value="B12-binding_domain_containing"/>
    <property type="match status" value="1"/>
</dbReference>
<dbReference type="InterPro" id="IPR023404">
    <property type="entry name" value="rSAM_horseshoe"/>
</dbReference>
<organism evidence="8 9">
    <name type="scientific">Candidatus Schekmanbacteria bacterium RBG_13_48_7</name>
    <dbReference type="NCBI Taxonomy" id="1817878"/>
    <lineage>
        <taxon>Bacteria</taxon>
        <taxon>Candidatus Schekmaniibacteriota</taxon>
    </lineage>
</organism>
<keyword evidence="3" id="KW-0479">Metal-binding</keyword>
<feature type="domain" description="B12-binding" evidence="6">
    <location>
        <begin position="3"/>
        <end position="181"/>
    </location>
</feature>
<evidence type="ECO:0000256" key="2">
    <source>
        <dbReference type="ARBA" id="ARBA00022691"/>
    </source>
</evidence>
<sequence length="582" mass="66550">MIPRIILIQPPIQDFYQTRLRIQPVGLCYLAAALLKTLPDAEIMILDAQAEGGKLTIPFPQEFSYLKPYYGNLDKGPFRIFQQYYHFGLSFEDIRIRIREFNPTIAGISNLFSPYYRETLKVASIVKEIDPGIPVIVGGSHTSCRPDELLKSHDVNYIIMGEGEHSFPQLIKSLISNPGIDPSKIPGVGTMANGNIKLNTSDPILDLDTLEYPAIQLLNLDHYKYKEKRMAFLVSGRGCPYKCEFCSISTVFGNNIRSRSLENIMGEIERDYDQYGIEAFDFEDENISVLPERLETLCRMIVSRFGRKRLLLTAMNGMNYWNLSKPVLMSMEQAGFDMINISLVSADSNLNRLLKRNLKLEVFKEVCKVSSQQGMHTIGYHIIGMPGQTISEMIDTFIVLMELPVLIGTSVFYLTPGIPLEKTIISLPDVEMPGEDSSFFARSTAAWFTSKDFSREDVITLFIISRIINSMKKWMDECGQKNRKTVREWLKIIDAKPVNFKYDGQPVEYNDEVSRRQLHLSLISSFYHDKKIFQVIKCAKNNFKLETFVPSQKVIDSFFQKAGERFLTSIKKAVGLLWELKR</sequence>
<dbReference type="GO" id="GO:0046872">
    <property type="term" value="F:metal ion binding"/>
    <property type="evidence" value="ECO:0007669"/>
    <property type="project" value="UniProtKB-KW"/>
</dbReference>
<dbReference type="GO" id="GO:0005829">
    <property type="term" value="C:cytosol"/>
    <property type="evidence" value="ECO:0007669"/>
    <property type="project" value="TreeGrafter"/>
</dbReference>
<dbReference type="Gene3D" id="3.80.30.20">
    <property type="entry name" value="tm_1862 like domain"/>
    <property type="match status" value="1"/>
</dbReference>
<dbReference type="InterPro" id="IPR036724">
    <property type="entry name" value="Cobalamin-bd_sf"/>
</dbReference>
<dbReference type="GO" id="GO:0031419">
    <property type="term" value="F:cobalamin binding"/>
    <property type="evidence" value="ECO:0007669"/>
    <property type="project" value="InterPro"/>
</dbReference>
<dbReference type="InterPro" id="IPR034466">
    <property type="entry name" value="Methyltransferase_Class_B"/>
</dbReference>
<dbReference type="AlphaFoldDB" id="A0A1F7S628"/>
<dbReference type="SFLD" id="SFLDS00029">
    <property type="entry name" value="Radical_SAM"/>
    <property type="match status" value="1"/>
</dbReference>
<evidence type="ECO:0000313" key="9">
    <source>
        <dbReference type="Proteomes" id="UP000179266"/>
    </source>
</evidence>
<dbReference type="SUPFAM" id="SSF102114">
    <property type="entry name" value="Radical SAM enzymes"/>
    <property type="match status" value="1"/>
</dbReference>
<comment type="caution">
    <text evidence="8">The sequence shown here is derived from an EMBL/GenBank/DDBJ whole genome shotgun (WGS) entry which is preliminary data.</text>
</comment>
<dbReference type="InterPro" id="IPR006638">
    <property type="entry name" value="Elp3/MiaA/NifB-like_rSAM"/>
</dbReference>
<dbReference type="InterPro" id="IPR006158">
    <property type="entry name" value="Cobalamin-bd"/>
</dbReference>
<gene>
    <name evidence="8" type="ORF">A2161_05525</name>
</gene>
<dbReference type="InterPro" id="IPR007197">
    <property type="entry name" value="rSAM"/>
</dbReference>
<evidence type="ECO:0000256" key="3">
    <source>
        <dbReference type="ARBA" id="ARBA00022723"/>
    </source>
</evidence>
<dbReference type="Gene3D" id="3.40.50.280">
    <property type="entry name" value="Cobalamin-binding domain"/>
    <property type="match status" value="1"/>
</dbReference>
<evidence type="ECO:0000259" key="7">
    <source>
        <dbReference type="PROSITE" id="PS51918"/>
    </source>
</evidence>
<dbReference type="Pfam" id="PF02310">
    <property type="entry name" value="B12-binding"/>
    <property type="match status" value="1"/>
</dbReference>
<comment type="cofactor">
    <cofactor evidence="1">
        <name>[4Fe-4S] cluster</name>
        <dbReference type="ChEBI" id="CHEBI:49883"/>
    </cofactor>
</comment>
<keyword evidence="5" id="KW-0411">Iron-sulfur</keyword>
<evidence type="ECO:0000259" key="6">
    <source>
        <dbReference type="PROSITE" id="PS51332"/>
    </source>
</evidence>
<feature type="domain" description="Radical SAM core" evidence="7">
    <location>
        <begin position="225"/>
        <end position="456"/>
    </location>
</feature>